<evidence type="ECO:0000256" key="3">
    <source>
        <dbReference type="ARBA" id="ARBA00023136"/>
    </source>
</evidence>
<dbReference type="InterPro" id="IPR003367">
    <property type="entry name" value="Thrombospondin_3-like_rpt"/>
</dbReference>
<dbReference type="GO" id="GO:0007155">
    <property type="term" value="P:cell adhesion"/>
    <property type="evidence" value="ECO:0007669"/>
    <property type="project" value="InterPro"/>
</dbReference>
<accession>A0AAU7N0I9</accession>
<dbReference type="GO" id="GO:0009279">
    <property type="term" value="C:cell outer membrane"/>
    <property type="evidence" value="ECO:0007669"/>
    <property type="project" value="UniProtKB-SubCell"/>
</dbReference>
<dbReference type="SUPFAM" id="SSF103647">
    <property type="entry name" value="TSP type-3 repeat"/>
    <property type="match status" value="2"/>
</dbReference>
<gene>
    <name evidence="8" type="ORF">ABNE31_04520</name>
</gene>
<dbReference type="Pfam" id="PF00691">
    <property type="entry name" value="OmpA"/>
    <property type="match status" value="1"/>
</dbReference>
<evidence type="ECO:0000256" key="4">
    <source>
        <dbReference type="ARBA" id="ARBA00023237"/>
    </source>
</evidence>
<dbReference type="CDD" id="cd07185">
    <property type="entry name" value="OmpA_C-like"/>
    <property type="match status" value="1"/>
</dbReference>
<dbReference type="InterPro" id="IPR036737">
    <property type="entry name" value="OmpA-like_sf"/>
</dbReference>
<dbReference type="InterPro" id="IPR050330">
    <property type="entry name" value="Bact_OuterMem_StrucFunc"/>
</dbReference>
<dbReference type="Pfam" id="PF18990">
    <property type="entry name" value="DUF5723"/>
    <property type="match status" value="1"/>
</dbReference>
<feature type="domain" description="OmpA-like" evidence="7">
    <location>
        <begin position="633"/>
        <end position="748"/>
    </location>
</feature>
<feature type="signal peptide" evidence="6">
    <location>
        <begin position="1"/>
        <end position="26"/>
    </location>
</feature>
<protein>
    <submittedName>
        <fullName evidence="8">DUF5723 family protein</fullName>
    </submittedName>
</protein>
<proteinExistence type="predicted"/>
<dbReference type="PRINTS" id="PR01021">
    <property type="entry name" value="OMPADOMAIN"/>
</dbReference>
<dbReference type="AlphaFoldDB" id="A0AAU7N0I9"/>
<keyword evidence="2 6" id="KW-0732">Signal</keyword>
<dbReference type="PROSITE" id="PS51123">
    <property type="entry name" value="OMPA_2"/>
    <property type="match status" value="1"/>
</dbReference>
<dbReference type="InterPro" id="IPR043781">
    <property type="entry name" value="DUF5723"/>
</dbReference>
<dbReference type="EMBL" id="CP157804">
    <property type="protein sequence ID" value="XBQ24185.1"/>
    <property type="molecule type" value="Genomic_DNA"/>
</dbReference>
<dbReference type="InterPro" id="IPR006665">
    <property type="entry name" value="OmpA-like"/>
</dbReference>
<comment type="subcellular location">
    <subcellularLocation>
        <location evidence="1">Cell outer membrane</location>
    </subcellularLocation>
</comment>
<dbReference type="PANTHER" id="PTHR30329:SF21">
    <property type="entry name" value="LIPOPROTEIN YIAD-RELATED"/>
    <property type="match status" value="1"/>
</dbReference>
<dbReference type="Pfam" id="PF02412">
    <property type="entry name" value="TSP_3"/>
    <property type="match status" value="3"/>
</dbReference>
<feature type="chain" id="PRO_5043414391" evidence="6">
    <location>
        <begin position="27"/>
        <end position="748"/>
    </location>
</feature>
<dbReference type="RefSeq" id="WP_349352521.1">
    <property type="nucleotide sequence ID" value="NZ_CP157804.1"/>
</dbReference>
<dbReference type="Gene3D" id="3.30.1330.60">
    <property type="entry name" value="OmpA-like domain"/>
    <property type="match status" value="1"/>
</dbReference>
<dbReference type="KEGG" id="fld:ABNE31_04520"/>
<evidence type="ECO:0000259" key="7">
    <source>
        <dbReference type="PROSITE" id="PS51123"/>
    </source>
</evidence>
<evidence type="ECO:0000256" key="5">
    <source>
        <dbReference type="PROSITE-ProRule" id="PRU00473"/>
    </source>
</evidence>
<name>A0AAU7N0I9_9FLAO</name>
<dbReference type="InterPro" id="IPR028974">
    <property type="entry name" value="TSP_type-3_rpt"/>
</dbReference>
<dbReference type="PANTHER" id="PTHR30329">
    <property type="entry name" value="STATOR ELEMENT OF FLAGELLAR MOTOR COMPLEX"/>
    <property type="match status" value="1"/>
</dbReference>
<keyword evidence="3 5" id="KW-0472">Membrane</keyword>
<dbReference type="GO" id="GO:0005509">
    <property type="term" value="F:calcium ion binding"/>
    <property type="evidence" value="ECO:0007669"/>
    <property type="project" value="InterPro"/>
</dbReference>
<evidence type="ECO:0000313" key="8">
    <source>
        <dbReference type="EMBL" id="XBQ24185.1"/>
    </source>
</evidence>
<reference evidence="8" key="1">
    <citation type="submission" date="2024-05" db="EMBL/GenBank/DDBJ databases">
        <title>Draft Genome Sequences of Flagellimonas sp. MMG031 and Marinobacter sp. MMG032 Isolated from the dinoflagellate Symbiodinium pilosum.</title>
        <authorList>
            <person name="Shikuma N.J."/>
            <person name="Farrell M.V."/>
        </authorList>
    </citation>
    <scope>NUCLEOTIDE SEQUENCE</scope>
    <source>
        <strain evidence="8">MMG031</strain>
    </source>
</reference>
<sequence length="748" mass="81724">MRNKMMFSGKILAGLFLILTMQKAQSQSYSGFLEDNYNGVHGILSNPANIADSRLKLDVNLVGVSAFFGNDYLGANLGDLFRDFENTFDEASKTPKNNNFLAANLDILGPATMLSMSQKHSIAVYTRGRIFLNIDDVNGNTIDKEGGFNENEDFFVNEGNISGQLNLWTEIGATYARVLSNKEEHFFKGGLTVKYLSGIRHNYINGSDISLDYNAAPRQITTTGQLTQGRDFSEGSDVLDDLLSFSSSSGFGADLGLVYEWRPDHAKYTLMDANGNPKPNRGVNKYKLKLGLSITDIGRINNENGEEETYDLNATQDVDNFDGLDLDEALQENFATIGATRVSAPSALPTALHANADWNVGSKFYLNLNTDLSLRERNRINTAHVINQVSLTPRLETAWLSIYSPISLMQGIGLRWGAGLRMGPFYLGSGSVLTSFLGQTRTIDAFAGVKVPIYQAKLRDRDNDGIFNQEDACPDVPGPVDNQGCPWPDTDKDGVLDKDDSCVDQPGPVENNGCPWKDTDEDGILDKDDSCPNEAGPAENQGCPWKDTDNDGILDHNDNCPETPGLAEFDGCPDTDGDGIMDKEDRCPNEAGSLENKGCPDTDGDTLVDVDDECPNVAGPFSNNGCPEVTQEIQKQLNDYARTILFDTGKATIKTESVSVMVDIIQILNEYPTTKFTVEGHTDSVGSSESNQKLSEARAKAVLEFLINEGISSTRLTAIGFGEDKPIATNDTPSGRKQNRRVEINLIK</sequence>
<evidence type="ECO:0000256" key="2">
    <source>
        <dbReference type="ARBA" id="ARBA00022729"/>
    </source>
</evidence>
<evidence type="ECO:0000256" key="6">
    <source>
        <dbReference type="SAM" id="SignalP"/>
    </source>
</evidence>
<evidence type="ECO:0000256" key="1">
    <source>
        <dbReference type="ARBA" id="ARBA00004442"/>
    </source>
</evidence>
<dbReference type="Gene3D" id="4.10.1080.10">
    <property type="entry name" value="TSP type-3 repeat"/>
    <property type="match status" value="1"/>
</dbReference>
<keyword evidence="4" id="KW-0998">Cell outer membrane</keyword>
<dbReference type="InterPro" id="IPR006664">
    <property type="entry name" value="OMP_bac"/>
</dbReference>
<dbReference type="PRINTS" id="PR01023">
    <property type="entry name" value="NAFLGMOTY"/>
</dbReference>
<dbReference type="SUPFAM" id="SSF103088">
    <property type="entry name" value="OmpA-like"/>
    <property type="match status" value="1"/>
</dbReference>
<organism evidence="8">
    <name type="scientific">Flagellimonas sp. MMG031</name>
    <dbReference type="NCBI Taxonomy" id="3158549"/>
    <lineage>
        <taxon>Bacteria</taxon>
        <taxon>Pseudomonadati</taxon>
        <taxon>Bacteroidota</taxon>
        <taxon>Flavobacteriia</taxon>
        <taxon>Flavobacteriales</taxon>
        <taxon>Flavobacteriaceae</taxon>
        <taxon>Flagellimonas</taxon>
    </lineage>
</organism>